<proteinExistence type="predicted"/>
<evidence type="ECO:0000313" key="1">
    <source>
        <dbReference type="EMBL" id="PAV03746.1"/>
    </source>
</evidence>
<dbReference type="InterPro" id="IPR004155">
    <property type="entry name" value="PBS_lyase_HEAT"/>
</dbReference>
<dbReference type="InterPro" id="IPR011989">
    <property type="entry name" value="ARM-like"/>
</dbReference>
<dbReference type="PANTHER" id="PTHR12697">
    <property type="entry name" value="PBS LYASE HEAT-LIKE PROTEIN"/>
    <property type="match status" value="1"/>
</dbReference>
<reference evidence="1 2" key="1">
    <citation type="journal article" date="2017" name="BMC Genomics">
        <title>Genomic analysis of methanogenic archaea reveals a shift towards energy conservation.</title>
        <authorList>
            <person name="Gilmore S.P."/>
            <person name="Henske J.K."/>
            <person name="Sexton J.A."/>
            <person name="Solomon K.V."/>
            <person name="Seppala S."/>
            <person name="Yoo J.I."/>
            <person name="Huyett L.M."/>
            <person name="Pressman A."/>
            <person name="Cogan J.Z."/>
            <person name="Kivenson V."/>
            <person name="Peng X."/>
            <person name="Tan Y."/>
            <person name="Valentine D.L."/>
            <person name="O'Malley M.A."/>
        </authorList>
    </citation>
    <scope>NUCLEOTIDE SEQUENCE [LARGE SCALE GENOMIC DNA]</scope>
    <source>
        <strain evidence="1 2">M.o.H.</strain>
    </source>
</reference>
<dbReference type="InterPro" id="IPR000225">
    <property type="entry name" value="Armadillo"/>
</dbReference>
<dbReference type="Gene3D" id="1.25.10.10">
    <property type="entry name" value="Leucine-rich Repeat Variant"/>
    <property type="match status" value="4"/>
</dbReference>
<dbReference type="OrthoDB" id="10495at2157"/>
<dbReference type="SUPFAM" id="SSF48371">
    <property type="entry name" value="ARM repeat"/>
    <property type="match status" value="3"/>
</dbReference>
<dbReference type="Pfam" id="PF13513">
    <property type="entry name" value="HEAT_EZ"/>
    <property type="match status" value="1"/>
</dbReference>
<protein>
    <submittedName>
        <fullName evidence="1">PBS lyase</fullName>
    </submittedName>
</protein>
<dbReference type="EMBL" id="LMVM01000037">
    <property type="protein sequence ID" value="PAV03746.1"/>
    <property type="molecule type" value="Genomic_DNA"/>
</dbReference>
<dbReference type="Proteomes" id="UP000217784">
    <property type="component" value="Unassembled WGS sequence"/>
</dbReference>
<sequence>MAIGKIKPNIDRLEKTRDVESLINALKFNDCNIRKEAAAALKKIGDDRALFPLIDVLEYKEWHEYYAVMGSVRETAAEALGVLRDRRAVEPLIKALNDKDEEVRWKAAWALGNIGDMRAVDPLIYLLHDKRWAVRRFAASALGKIGDERAVDSLIEALSDDEWHVRKYAADALGKIGDERAIESLMDALNDEDNDVRWKAVVALGKMKNVAVEPLIDLLRNEDWHIRGRAAEALGRIGDKRAVKPLINILVGWTKDRNKYVRGRAAEALGKIGDEEALKPLTHALDDPYIYVRVKVEEALKEMENTTQILTYDDGEISFDYPGSWEVISTANKKKIVKGNSANGNITFSINKNTNVGDLTSKEVADTIRDVFIIQNSTILSETEFRAEGIDVYTIIGENVNDIAPTKITVISFKIDDLLYYLWFSGGHESFERAKEDIDLIIDNFRVYI</sequence>
<dbReference type="Pfam" id="PF03130">
    <property type="entry name" value="HEAT_PBS"/>
    <property type="match status" value="1"/>
</dbReference>
<dbReference type="GO" id="GO:0016491">
    <property type="term" value="F:oxidoreductase activity"/>
    <property type="evidence" value="ECO:0007669"/>
    <property type="project" value="TreeGrafter"/>
</dbReference>
<comment type="caution">
    <text evidence="1">The sequence shown here is derived from an EMBL/GenBank/DDBJ whole genome shotgun (WGS) entry which is preliminary data.</text>
</comment>
<keyword evidence="1" id="KW-0456">Lyase</keyword>
<dbReference type="InterPro" id="IPR016024">
    <property type="entry name" value="ARM-type_fold"/>
</dbReference>
<dbReference type="Pfam" id="PF13646">
    <property type="entry name" value="HEAT_2"/>
    <property type="match status" value="2"/>
</dbReference>
<dbReference type="PANTHER" id="PTHR12697:SF5">
    <property type="entry name" value="DEOXYHYPUSINE HYDROXYLASE"/>
    <property type="match status" value="1"/>
</dbReference>
<accession>A0A2A2H379</accession>
<organism evidence="1 2">
    <name type="scientific">Methanobacterium bryantii</name>
    <dbReference type="NCBI Taxonomy" id="2161"/>
    <lineage>
        <taxon>Archaea</taxon>
        <taxon>Methanobacteriati</taxon>
        <taxon>Methanobacteriota</taxon>
        <taxon>Methanomada group</taxon>
        <taxon>Methanobacteria</taxon>
        <taxon>Methanobacteriales</taxon>
        <taxon>Methanobacteriaceae</taxon>
        <taxon>Methanobacterium</taxon>
    </lineage>
</organism>
<evidence type="ECO:0000313" key="2">
    <source>
        <dbReference type="Proteomes" id="UP000217784"/>
    </source>
</evidence>
<gene>
    <name evidence="1" type="ORF">ASJ80_01935</name>
</gene>
<keyword evidence="2" id="KW-1185">Reference proteome</keyword>
<dbReference type="RefSeq" id="WP_069584190.1">
    <property type="nucleotide sequence ID" value="NZ_LMVM01000037.1"/>
</dbReference>
<dbReference type="SMART" id="SM00185">
    <property type="entry name" value="ARM"/>
    <property type="match status" value="3"/>
</dbReference>
<dbReference type="SMART" id="SM00567">
    <property type="entry name" value="EZ_HEAT"/>
    <property type="match status" value="8"/>
</dbReference>
<dbReference type="AlphaFoldDB" id="A0A2A2H379"/>
<name>A0A2A2H379_METBR</name>
<dbReference type="GO" id="GO:0016829">
    <property type="term" value="F:lyase activity"/>
    <property type="evidence" value="ECO:0007669"/>
    <property type="project" value="UniProtKB-KW"/>
</dbReference>